<keyword evidence="4 7" id="KW-1133">Transmembrane helix</keyword>
<dbReference type="AlphaFoldDB" id="A0A813UUH8"/>
<feature type="region of interest" description="Disordered" evidence="6">
    <location>
        <begin position="394"/>
        <end position="414"/>
    </location>
</feature>
<feature type="transmembrane region" description="Helical" evidence="7">
    <location>
        <begin position="324"/>
        <end position="344"/>
    </location>
</feature>
<evidence type="ECO:0000256" key="4">
    <source>
        <dbReference type="ARBA" id="ARBA00022989"/>
    </source>
</evidence>
<evidence type="ECO:0000313" key="9">
    <source>
        <dbReference type="EMBL" id="CAF0831865.1"/>
    </source>
</evidence>
<comment type="caution">
    <text evidence="9">The sequence shown here is derived from an EMBL/GenBank/DDBJ whole genome shotgun (WGS) entry which is preliminary data.</text>
</comment>
<reference evidence="9" key="1">
    <citation type="submission" date="2021-02" db="EMBL/GenBank/DDBJ databases">
        <authorList>
            <person name="Nowell W R."/>
        </authorList>
    </citation>
    <scope>NUCLEOTIDE SEQUENCE</scope>
</reference>
<sequence length="414" mass="46775">MESSWAVSIYFIGFMVLEIPSNFLMRIIGPSKFLSIIMIVWGIIMISMAFIHNATGLLITRFLLGAAQAGFFPGIIFYFSLWYIRKQHSFRMAIFYCGVLLSGAFGGILAYAISLLDHLAKLQGWQWIFIVEGAPSIPLGIVTYFFLGDLPETVQWLTNTEKEILTNRLREDPGSSFNYESIFSWQQVRFVFTDWKIYLYMFMYVGNSIAAHCLIIYLPTLINNGMKFSNANAQLMSAPPHVISCVSTLLISFSAGRFNERGWHMSLTLLIGIIGYILLITLTKYGSTALYIATCITCVGTYSPIPLIMSWFTNNIGGHTKRAVATAFIIGFGNISGIVVGHIYRKQEAPFFIRGHLISLGFMCSILMVSLILKLLLSNENRRRDNLAREEYEQEVRQCGAEPSDSHPDFRYTT</sequence>
<feature type="transmembrane region" description="Helical" evidence="7">
    <location>
        <begin position="33"/>
        <end position="52"/>
    </location>
</feature>
<dbReference type="GO" id="GO:0022857">
    <property type="term" value="F:transmembrane transporter activity"/>
    <property type="evidence" value="ECO:0007669"/>
    <property type="project" value="InterPro"/>
</dbReference>
<evidence type="ECO:0000259" key="8">
    <source>
        <dbReference type="PROSITE" id="PS50850"/>
    </source>
</evidence>
<feature type="compositionally biased region" description="Basic and acidic residues" evidence="6">
    <location>
        <begin position="404"/>
        <end position="414"/>
    </location>
</feature>
<feature type="transmembrane region" description="Helical" evidence="7">
    <location>
        <begin position="263"/>
        <end position="283"/>
    </location>
</feature>
<dbReference type="Gene3D" id="1.20.1250.20">
    <property type="entry name" value="MFS general substrate transporter like domains"/>
    <property type="match status" value="2"/>
</dbReference>
<proteinExistence type="predicted"/>
<feature type="domain" description="Major facilitator superfamily (MFS) profile" evidence="8">
    <location>
        <begin position="1"/>
        <end position="382"/>
    </location>
</feature>
<evidence type="ECO:0000256" key="3">
    <source>
        <dbReference type="ARBA" id="ARBA00022692"/>
    </source>
</evidence>
<feature type="transmembrane region" description="Helical" evidence="7">
    <location>
        <begin position="58"/>
        <end position="81"/>
    </location>
</feature>
<evidence type="ECO:0000313" key="10">
    <source>
        <dbReference type="EMBL" id="CAF0872048.1"/>
    </source>
</evidence>
<evidence type="ECO:0000256" key="5">
    <source>
        <dbReference type="ARBA" id="ARBA00023136"/>
    </source>
</evidence>
<organism evidence="9 11">
    <name type="scientific">Adineta steineri</name>
    <dbReference type="NCBI Taxonomy" id="433720"/>
    <lineage>
        <taxon>Eukaryota</taxon>
        <taxon>Metazoa</taxon>
        <taxon>Spiralia</taxon>
        <taxon>Gnathifera</taxon>
        <taxon>Rotifera</taxon>
        <taxon>Eurotatoria</taxon>
        <taxon>Bdelloidea</taxon>
        <taxon>Adinetida</taxon>
        <taxon>Adinetidae</taxon>
        <taxon>Adineta</taxon>
    </lineage>
</organism>
<gene>
    <name evidence="10" type="ORF">BJG266_LOCUS8954</name>
    <name evidence="9" type="ORF">QVE165_LOCUS5831</name>
</gene>
<dbReference type="OrthoDB" id="10023423at2759"/>
<dbReference type="InterPro" id="IPR011701">
    <property type="entry name" value="MFS"/>
</dbReference>
<dbReference type="FunFam" id="1.20.1250.20:FF:000013">
    <property type="entry name" value="MFS general substrate transporter"/>
    <property type="match status" value="1"/>
</dbReference>
<dbReference type="SUPFAM" id="SSF103473">
    <property type="entry name" value="MFS general substrate transporter"/>
    <property type="match status" value="1"/>
</dbReference>
<keyword evidence="2" id="KW-0813">Transport</keyword>
<feature type="transmembrane region" description="Helical" evidence="7">
    <location>
        <begin position="125"/>
        <end position="147"/>
    </location>
</feature>
<dbReference type="GO" id="GO:0016020">
    <property type="term" value="C:membrane"/>
    <property type="evidence" value="ECO:0007669"/>
    <property type="project" value="UniProtKB-SubCell"/>
</dbReference>
<keyword evidence="3 7" id="KW-0812">Transmembrane</keyword>
<dbReference type="PANTHER" id="PTHR43791:SF36">
    <property type="entry name" value="TRANSPORTER, PUTATIVE (AFU_ORTHOLOGUE AFUA_6G08340)-RELATED"/>
    <property type="match status" value="1"/>
</dbReference>
<dbReference type="Proteomes" id="UP000663877">
    <property type="component" value="Unassembled WGS sequence"/>
</dbReference>
<feature type="transmembrane region" description="Helical" evidence="7">
    <location>
        <begin position="6"/>
        <end position="24"/>
    </location>
</feature>
<feature type="transmembrane region" description="Helical" evidence="7">
    <location>
        <begin position="356"/>
        <end position="377"/>
    </location>
</feature>
<protein>
    <recommendedName>
        <fullName evidence="8">Major facilitator superfamily (MFS) profile domain-containing protein</fullName>
    </recommendedName>
</protein>
<dbReference type="PANTHER" id="PTHR43791">
    <property type="entry name" value="PERMEASE-RELATED"/>
    <property type="match status" value="1"/>
</dbReference>
<keyword evidence="11" id="KW-1185">Reference proteome</keyword>
<accession>A0A813UUH8</accession>
<feature type="transmembrane region" description="Helical" evidence="7">
    <location>
        <begin position="197"/>
        <end position="218"/>
    </location>
</feature>
<keyword evidence="5 7" id="KW-0472">Membrane</keyword>
<dbReference type="PROSITE" id="PS50850">
    <property type="entry name" value="MFS"/>
    <property type="match status" value="1"/>
</dbReference>
<dbReference type="Proteomes" id="UP000663832">
    <property type="component" value="Unassembled WGS sequence"/>
</dbReference>
<feature type="transmembrane region" description="Helical" evidence="7">
    <location>
        <begin position="289"/>
        <end position="312"/>
    </location>
</feature>
<dbReference type="InterPro" id="IPR020846">
    <property type="entry name" value="MFS_dom"/>
</dbReference>
<evidence type="ECO:0000256" key="1">
    <source>
        <dbReference type="ARBA" id="ARBA00004141"/>
    </source>
</evidence>
<dbReference type="Pfam" id="PF07690">
    <property type="entry name" value="MFS_1"/>
    <property type="match status" value="1"/>
</dbReference>
<dbReference type="InterPro" id="IPR036259">
    <property type="entry name" value="MFS_trans_sf"/>
</dbReference>
<evidence type="ECO:0000256" key="6">
    <source>
        <dbReference type="SAM" id="MobiDB-lite"/>
    </source>
</evidence>
<feature type="transmembrane region" description="Helical" evidence="7">
    <location>
        <begin position="93"/>
        <end position="113"/>
    </location>
</feature>
<dbReference type="EMBL" id="CAJNOM010000023">
    <property type="protein sequence ID" value="CAF0831865.1"/>
    <property type="molecule type" value="Genomic_DNA"/>
</dbReference>
<feature type="transmembrane region" description="Helical" evidence="7">
    <location>
        <begin position="238"/>
        <end position="256"/>
    </location>
</feature>
<evidence type="ECO:0000256" key="2">
    <source>
        <dbReference type="ARBA" id="ARBA00022448"/>
    </source>
</evidence>
<comment type="subcellular location">
    <subcellularLocation>
        <location evidence="1">Membrane</location>
        <topology evidence="1">Multi-pass membrane protein</topology>
    </subcellularLocation>
</comment>
<dbReference type="EMBL" id="CAJNOI010000028">
    <property type="protein sequence ID" value="CAF0872048.1"/>
    <property type="molecule type" value="Genomic_DNA"/>
</dbReference>
<name>A0A813UUH8_9BILA</name>
<evidence type="ECO:0000313" key="11">
    <source>
        <dbReference type="Proteomes" id="UP000663832"/>
    </source>
</evidence>
<evidence type="ECO:0000256" key="7">
    <source>
        <dbReference type="SAM" id="Phobius"/>
    </source>
</evidence>